<keyword evidence="3 5" id="KW-1133">Transmembrane helix</keyword>
<evidence type="ECO:0000256" key="4">
    <source>
        <dbReference type="ARBA" id="ARBA00023136"/>
    </source>
</evidence>
<dbReference type="EMBL" id="WHJG01000003">
    <property type="protein sequence ID" value="NHZ78691.1"/>
    <property type="molecule type" value="Genomic_DNA"/>
</dbReference>
<keyword evidence="4 5" id="KW-0472">Membrane</keyword>
<dbReference type="Pfam" id="PF06271">
    <property type="entry name" value="RDD"/>
    <property type="match status" value="1"/>
</dbReference>
<proteinExistence type="predicted"/>
<evidence type="ECO:0000256" key="5">
    <source>
        <dbReference type="SAM" id="Phobius"/>
    </source>
</evidence>
<comment type="caution">
    <text evidence="7">The sequence shown here is derived from an EMBL/GenBank/DDBJ whole genome shotgun (WGS) entry which is preliminary data.</text>
</comment>
<dbReference type="PANTHER" id="PTHR38480:SF1">
    <property type="entry name" value="SLR0254 PROTEIN"/>
    <property type="match status" value="1"/>
</dbReference>
<evidence type="ECO:0000313" key="8">
    <source>
        <dbReference type="Proteomes" id="UP000621455"/>
    </source>
</evidence>
<comment type="subcellular location">
    <subcellularLocation>
        <location evidence="1">Membrane</location>
        <topology evidence="1">Multi-pass membrane protein</topology>
    </subcellularLocation>
</comment>
<feature type="transmembrane region" description="Helical" evidence="5">
    <location>
        <begin position="128"/>
        <end position="148"/>
    </location>
</feature>
<evidence type="ECO:0000256" key="1">
    <source>
        <dbReference type="ARBA" id="ARBA00004141"/>
    </source>
</evidence>
<gene>
    <name evidence="7" type="ORF">F2P44_05270</name>
</gene>
<name>A0ABX0N0D9_9BURK</name>
<feature type="transmembrane region" description="Helical" evidence="5">
    <location>
        <begin position="43"/>
        <end position="63"/>
    </location>
</feature>
<evidence type="ECO:0000256" key="3">
    <source>
        <dbReference type="ARBA" id="ARBA00022989"/>
    </source>
</evidence>
<keyword evidence="2 5" id="KW-0812">Transmembrane</keyword>
<reference evidence="7 8" key="1">
    <citation type="submission" date="2019-10" db="EMBL/GenBank/DDBJ databases">
        <title>Taxonomy of Antarctic Massilia spp.: description of Massilia rubra sp. nov., Massilia aquatica sp. nov., Massilia mucilaginosa sp. nov., Massilia frigida sp. nov. isolated from streams, lakes and regoliths.</title>
        <authorList>
            <person name="Holochova P."/>
            <person name="Sedlacek I."/>
            <person name="Kralova S."/>
            <person name="Maslanova I."/>
            <person name="Busse H.-J."/>
            <person name="Stankova E."/>
            <person name="Vrbovska V."/>
            <person name="Kovarovic V."/>
            <person name="Bartak M."/>
            <person name="Svec P."/>
            <person name="Pantucek R."/>
        </authorList>
    </citation>
    <scope>NUCLEOTIDE SEQUENCE [LARGE SCALE GENOMIC DNA]</scope>
    <source>
        <strain evidence="7 8">CCM 8695</strain>
    </source>
</reference>
<dbReference type="InterPro" id="IPR010432">
    <property type="entry name" value="RDD"/>
</dbReference>
<keyword evidence="8" id="KW-1185">Reference proteome</keyword>
<sequence>MTHGGTKISGNPAAQRGQRLLDGRLSLTTPEGVSLQLTPAGPYLRAVAWLVDFLLWAAACFLLRLAMPSGKLGQGIFLLLLFVTYWGYPIISEVYFNGRTLGKRALGLEVVRSDGLPVGWRESTLRNLMLVADFLPVMYATGLVCMMFDLRFRRLGDIVAGTQVIYYEKAAPRPTPLLAHPLPLPFPLSPDQQRTLVDLFERESKLPIDRMAELGSIAEALTGTRGIESVERMRSYVAGLTK</sequence>
<evidence type="ECO:0000313" key="7">
    <source>
        <dbReference type="EMBL" id="NHZ78691.1"/>
    </source>
</evidence>
<dbReference type="PANTHER" id="PTHR38480">
    <property type="entry name" value="SLR0254 PROTEIN"/>
    <property type="match status" value="1"/>
</dbReference>
<evidence type="ECO:0000256" key="2">
    <source>
        <dbReference type="ARBA" id="ARBA00022692"/>
    </source>
</evidence>
<organism evidence="7 8">
    <name type="scientific">Massilia frigida</name>
    <dbReference type="NCBI Taxonomy" id="2609281"/>
    <lineage>
        <taxon>Bacteria</taxon>
        <taxon>Pseudomonadati</taxon>
        <taxon>Pseudomonadota</taxon>
        <taxon>Betaproteobacteria</taxon>
        <taxon>Burkholderiales</taxon>
        <taxon>Oxalobacteraceae</taxon>
        <taxon>Telluria group</taxon>
        <taxon>Massilia</taxon>
    </lineage>
</organism>
<protein>
    <submittedName>
        <fullName evidence="7">RDD family protein</fullName>
    </submittedName>
</protein>
<accession>A0ABX0N0D9</accession>
<feature type="domain" description="RDD" evidence="6">
    <location>
        <begin position="40"/>
        <end position="161"/>
    </location>
</feature>
<dbReference type="Proteomes" id="UP000621455">
    <property type="component" value="Unassembled WGS sequence"/>
</dbReference>
<feature type="transmembrane region" description="Helical" evidence="5">
    <location>
        <begin position="75"/>
        <end position="96"/>
    </location>
</feature>
<evidence type="ECO:0000259" key="6">
    <source>
        <dbReference type="Pfam" id="PF06271"/>
    </source>
</evidence>